<comment type="caution">
    <text evidence="2">The sequence shown here is derived from an EMBL/GenBank/DDBJ whole genome shotgun (WGS) entry which is preliminary data.</text>
</comment>
<evidence type="ECO:0000256" key="1">
    <source>
        <dbReference type="SAM" id="MobiDB-lite"/>
    </source>
</evidence>
<dbReference type="Proteomes" id="UP000439903">
    <property type="component" value="Unassembled WGS sequence"/>
</dbReference>
<evidence type="ECO:0000313" key="3">
    <source>
        <dbReference type="Proteomes" id="UP000439903"/>
    </source>
</evidence>
<proteinExistence type="predicted"/>
<gene>
    <name evidence="2" type="ORF">F8M41_017893</name>
</gene>
<protein>
    <submittedName>
        <fullName evidence="2">Uncharacterized protein</fullName>
    </submittedName>
</protein>
<sequence length="77" mass="8911">MESKKRKSQESRRREAEITEEAKGTEEAKRMEAAEEQKKQRKWEEAKVENTLGLGKLPSTSILLICWSQHAAEQSDH</sequence>
<accession>A0A8H4ELT4</accession>
<reference evidence="2 3" key="1">
    <citation type="journal article" date="2019" name="Environ. Microbiol.">
        <title>At the nexus of three kingdoms: the genome of the mycorrhizal fungus Gigaspora margarita provides insights into plant, endobacterial and fungal interactions.</title>
        <authorList>
            <person name="Venice F."/>
            <person name="Ghignone S."/>
            <person name="Salvioli di Fossalunga A."/>
            <person name="Amselem J."/>
            <person name="Novero M."/>
            <person name="Xianan X."/>
            <person name="Sedzielewska Toro K."/>
            <person name="Morin E."/>
            <person name="Lipzen A."/>
            <person name="Grigoriev I.V."/>
            <person name="Henrissat B."/>
            <person name="Martin F.M."/>
            <person name="Bonfante P."/>
        </authorList>
    </citation>
    <scope>NUCLEOTIDE SEQUENCE [LARGE SCALE GENOMIC DNA]</scope>
    <source>
        <strain evidence="2 3">BEG34</strain>
    </source>
</reference>
<name>A0A8H4ELT4_GIGMA</name>
<dbReference type="EMBL" id="WTPW01000420">
    <property type="protein sequence ID" value="KAF0512844.1"/>
    <property type="molecule type" value="Genomic_DNA"/>
</dbReference>
<keyword evidence="3" id="KW-1185">Reference proteome</keyword>
<organism evidence="2 3">
    <name type="scientific">Gigaspora margarita</name>
    <dbReference type="NCBI Taxonomy" id="4874"/>
    <lineage>
        <taxon>Eukaryota</taxon>
        <taxon>Fungi</taxon>
        <taxon>Fungi incertae sedis</taxon>
        <taxon>Mucoromycota</taxon>
        <taxon>Glomeromycotina</taxon>
        <taxon>Glomeromycetes</taxon>
        <taxon>Diversisporales</taxon>
        <taxon>Gigasporaceae</taxon>
        <taxon>Gigaspora</taxon>
    </lineage>
</organism>
<feature type="region of interest" description="Disordered" evidence="1">
    <location>
        <begin position="1"/>
        <end position="44"/>
    </location>
</feature>
<evidence type="ECO:0000313" key="2">
    <source>
        <dbReference type="EMBL" id="KAF0512844.1"/>
    </source>
</evidence>
<dbReference type="AlphaFoldDB" id="A0A8H4ELT4"/>